<evidence type="ECO:0000256" key="1">
    <source>
        <dbReference type="ARBA" id="ARBA00001933"/>
    </source>
</evidence>
<dbReference type="RefSeq" id="WP_101903413.1">
    <property type="nucleotide sequence ID" value="NZ_OZ038524.1"/>
</dbReference>
<dbReference type="Gene3D" id="3.40.640.10">
    <property type="entry name" value="Type I PLP-dependent aspartate aminotransferase-like (Major domain)"/>
    <property type="match status" value="1"/>
</dbReference>
<organism evidence="4 5">
    <name type="scientific">Tenacibaculum dicentrarchi</name>
    <dbReference type="NCBI Taxonomy" id="669041"/>
    <lineage>
        <taxon>Bacteria</taxon>
        <taxon>Pseudomonadati</taxon>
        <taxon>Bacteroidota</taxon>
        <taxon>Flavobacteriia</taxon>
        <taxon>Flavobacteriales</taxon>
        <taxon>Flavobacteriaceae</taxon>
        <taxon>Tenacibaculum</taxon>
    </lineage>
</organism>
<dbReference type="Proteomes" id="UP001497514">
    <property type="component" value="Chromosome"/>
</dbReference>
<dbReference type="PANTHER" id="PTHR42885">
    <property type="entry name" value="HISTIDINOL-PHOSPHATE AMINOTRANSFERASE-RELATED"/>
    <property type="match status" value="1"/>
</dbReference>
<keyword evidence="5" id="KW-1185">Reference proteome</keyword>
<dbReference type="Pfam" id="PF00155">
    <property type="entry name" value="Aminotran_1_2"/>
    <property type="match status" value="1"/>
</dbReference>
<dbReference type="InterPro" id="IPR015424">
    <property type="entry name" value="PyrdxlP-dep_Trfase"/>
</dbReference>
<dbReference type="Gene3D" id="3.90.1150.10">
    <property type="entry name" value="Aspartate Aminotransferase, domain 1"/>
    <property type="match status" value="1"/>
</dbReference>
<accession>A0ABM9NV41</accession>
<reference evidence="4 5" key="1">
    <citation type="submission" date="2024-05" db="EMBL/GenBank/DDBJ databases">
        <authorList>
            <person name="Duchaud E."/>
        </authorList>
    </citation>
    <scope>NUCLEOTIDE SEQUENCE [LARGE SCALE GENOMIC DNA]</scope>
    <source>
        <strain evidence="4">Ena-SAMPLE-TAB-13-05-2024-13:56:06:370-140309</strain>
    </source>
</reference>
<evidence type="ECO:0000259" key="3">
    <source>
        <dbReference type="Pfam" id="PF00155"/>
    </source>
</evidence>
<dbReference type="EMBL" id="OZ038524">
    <property type="protein sequence ID" value="CAL2080027.1"/>
    <property type="molecule type" value="Genomic_DNA"/>
</dbReference>
<protein>
    <recommendedName>
        <fullName evidence="3">Aminotransferase class I/classII large domain-containing protein</fullName>
    </recommendedName>
</protein>
<dbReference type="InterPro" id="IPR015421">
    <property type="entry name" value="PyrdxlP-dep_Trfase_major"/>
</dbReference>
<name>A0ABM9NV41_9FLAO</name>
<evidence type="ECO:0000313" key="5">
    <source>
        <dbReference type="Proteomes" id="UP001497514"/>
    </source>
</evidence>
<dbReference type="CDD" id="cd00609">
    <property type="entry name" value="AAT_like"/>
    <property type="match status" value="1"/>
</dbReference>
<dbReference type="SUPFAM" id="SSF53383">
    <property type="entry name" value="PLP-dependent transferases"/>
    <property type="match status" value="1"/>
</dbReference>
<keyword evidence="2" id="KW-0663">Pyridoxal phosphate</keyword>
<sequence>MLNGHGDDLHLIKGEIKHNFSSNVYYKGCPENLLSHISKNIPLIQSYPSPTASELNILAAKKFDLKSENFLFTNGATEAFYLIAQLFSDKKTAIVAPTFSEYEDSCKIFKLDYQLISRDRINQTNADLIFICNPNNPTGAIFSSEELALLFQQKPNTIFVIDEAYIEFTNSAKSIVSLIKELNNLIIVRSLTKTFTIPGLRLGYIISNDKLIASLLNLKMPWSVNLLAVKAGEFIFNNYKTLQFNVTELISETTQFKNQLENLKGIKVCKSNTSYFLVEILNDKKASDLKAHLIEKHQILIRDATNFKKLNGEYIRLSTQNKSANNTLIQALKEWL</sequence>
<comment type="cofactor">
    <cofactor evidence="1">
        <name>pyridoxal 5'-phosphate</name>
        <dbReference type="ChEBI" id="CHEBI:597326"/>
    </cofactor>
</comment>
<proteinExistence type="predicted"/>
<dbReference type="PANTHER" id="PTHR42885:SF1">
    <property type="entry name" value="THREONINE-PHOSPHATE DECARBOXYLASE"/>
    <property type="match status" value="1"/>
</dbReference>
<dbReference type="InterPro" id="IPR004839">
    <property type="entry name" value="Aminotransferase_I/II_large"/>
</dbReference>
<evidence type="ECO:0000256" key="2">
    <source>
        <dbReference type="ARBA" id="ARBA00022898"/>
    </source>
</evidence>
<dbReference type="InterPro" id="IPR015422">
    <property type="entry name" value="PyrdxlP-dep_Trfase_small"/>
</dbReference>
<evidence type="ECO:0000313" key="4">
    <source>
        <dbReference type="EMBL" id="CAL2080027.1"/>
    </source>
</evidence>
<gene>
    <name evidence="4" type="ORF">TD3509T_0930</name>
</gene>
<feature type="domain" description="Aminotransferase class I/classII large" evidence="3">
    <location>
        <begin position="17"/>
        <end position="331"/>
    </location>
</feature>